<name>A0A9N9JTV1_9GLOM</name>
<dbReference type="OrthoDB" id="2333764at2759"/>
<dbReference type="AlphaFoldDB" id="A0A9N9JTV1"/>
<dbReference type="Proteomes" id="UP000789405">
    <property type="component" value="Unassembled WGS sequence"/>
</dbReference>
<feature type="non-terminal residue" evidence="1">
    <location>
        <position position="1"/>
    </location>
</feature>
<keyword evidence="2" id="KW-1185">Reference proteome</keyword>
<protein>
    <submittedName>
        <fullName evidence="1">13983_t:CDS:1</fullName>
    </submittedName>
</protein>
<evidence type="ECO:0000313" key="2">
    <source>
        <dbReference type="Proteomes" id="UP000789405"/>
    </source>
</evidence>
<accession>A0A9N9JTV1</accession>
<organism evidence="1 2">
    <name type="scientific">Dentiscutata erythropus</name>
    <dbReference type="NCBI Taxonomy" id="1348616"/>
    <lineage>
        <taxon>Eukaryota</taxon>
        <taxon>Fungi</taxon>
        <taxon>Fungi incertae sedis</taxon>
        <taxon>Mucoromycota</taxon>
        <taxon>Glomeromycotina</taxon>
        <taxon>Glomeromycetes</taxon>
        <taxon>Diversisporales</taxon>
        <taxon>Gigasporaceae</taxon>
        <taxon>Dentiscutata</taxon>
    </lineage>
</organism>
<gene>
    <name evidence="1" type="ORF">DERYTH_LOCUS22267</name>
</gene>
<evidence type="ECO:0000313" key="1">
    <source>
        <dbReference type="EMBL" id="CAG8795389.1"/>
    </source>
</evidence>
<comment type="caution">
    <text evidence="1">The sequence shown here is derived from an EMBL/GenBank/DDBJ whole genome shotgun (WGS) entry which is preliminary data.</text>
</comment>
<dbReference type="EMBL" id="CAJVPY010030406">
    <property type="protein sequence ID" value="CAG8795389.1"/>
    <property type="molecule type" value="Genomic_DNA"/>
</dbReference>
<proteinExistence type="predicted"/>
<reference evidence="1" key="1">
    <citation type="submission" date="2021-06" db="EMBL/GenBank/DDBJ databases">
        <authorList>
            <person name="Kallberg Y."/>
            <person name="Tangrot J."/>
            <person name="Rosling A."/>
        </authorList>
    </citation>
    <scope>NUCLEOTIDE SEQUENCE</scope>
    <source>
        <strain evidence="1">MA453B</strain>
    </source>
</reference>
<sequence length="125" mass="14168">NITSPVPSGVLVTPPLFVALPLFAETYDLVESVDTTRTALLRAIRLKNRIETLVFAYFLGMLFVTATPTQQGAIQRQVTQHYYRAARRVYNVFAPLGVQQIYSTTMVTFNTFRLLLNEDIQQLVL</sequence>